<dbReference type="STRING" id="47427.A0A2H3CJR7"/>
<evidence type="ECO:0000313" key="3">
    <source>
        <dbReference type="EMBL" id="PBK83329.1"/>
    </source>
</evidence>
<dbReference type="AlphaFoldDB" id="A0A2H3CJR7"/>
<dbReference type="Pfam" id="PF18758">
    <property type="entry name" value="KDZ"/>
    <property type="match status" value="1"/>
</dbReference>
<sequence length="794" mass="90490">MPLVFQHINVTTASLTTWFVCQPLHRIEHWNGEYFEHVMLKSIGLHVQLNHTSMRCRLPVPAHQEFKVLHGNGIHHVMVDYCGCECWFSATQHIPQMAVSFQLLEFLHILSLCSKISLYNFYQTLEKLTMNTGMGIPKSHSKALIGHIDDGVDIMQPHDLAVLCPSCPQPGINLPEGWEEAPTELRFLYVLLLCMDANFWLKNQIASSYFHDPGLSIGWGYFVPRKPYNEYVLNHTSDEDISTCVGFAALAKQDTKFLKGLRYTGVGAVSCARGEFLIWLVNLHKGERYASMDYIFGSVLLSFVDILLVIISYAIACQWFVNLKTHMKMWPSEIPVPAKATLSPAIPKFHEPAHKQENHQEFACGLIKGMGNSDCKVPEHIWGPNNAFGNSTKTMGPGLWQDVLKYMTMGRQGIQHHCAVLIDYARFDPVSKICRCNQRKKQRICAEWEDAPFPKKVENPFAVNQDYMSEEEVEKELEAEEEEHCQQGGCILHTTSADKFMVLALALEESHWLVLCVIYVPGLVQYLSEVGEPSGEDRDDNSEDIKLWLPSSLPDNQQRAVCMEGLPCIEERLHMAQCHDTLNGIQHTLYLKTWMIHFCNKNTCGQAPSMRARSVIDGIHHCALGFATKYQIACAAKLELASPDIRSYTDLNNKKWGTDQHGNNEDEDEPIHMSNEEEEELNLEAKECTQKEGTGETCWTLSWIWQTTTINIEDGTNNNEEILHAEWCKSQAWAKRSSEEKAEWWEEQRASRDVRGDEGLAEGLQAFAQDQKELQRKLKSKFEAVWKTPLEEVK</sequence>
<evidence type="ECO:0000313" key="4">
    <source>
        <dbReference type="Proteomes" id="UP000217790"/>
    </source>
</evidence>
<dbReference type="InterPro" id="IPR040521">
    <property type="entry name" value="KDZ"/>
</dbReference>
<keyword evidence="4" id="KW-1185">Reference proteome</keyword>
<dbReference type="OMA" id="ALEESHW"/>
<name>A0A2H3CJR7_ARMGA</name>
<keyword evidence="1" id="KW-0812">Transmembrane</keyword>
<dbReference type="EMBL" id="KZ293707">
    <property type="protein sequence ID" value="PBK83329.1"/>
    <property type="molecule type" value="Genomic_DNA"/>
</dbReference>
<evidence type="ECO:0000259" key="2">
    <source>
        <dbReference type="Pfam" id="PF18803"/>
    </source>
</evidence>
<dbReference type="Pfam" id="PF18803">
    <property type="entry name" value="CxC2"/>
    <property type="match status" value="1"/>
</dbReference>
<keyword evidence="1" id="KW-1133">Transmembrane helix</keyword>
<reference evidence="4" key="1">
    <citation type="journal article" date="2017" name="Nat. Ecol. Evol.">
        <title>Genome expansion and lineage-specific genetic innovations in the forest pathogenic fungi Armillaria.</title>
        <authorList>
            <person name="Sipos G."/>
            <person name="Prasanna A.N."/>
            <person name="Walter M.C."/>
            <person name="O'Connor E."/>
            <person name="Balint B."/>
            <person name="Krizsan K."/>
            <person name="Kiss B."/>
            <person name="Hess J."/>
            <person name="Varga T."/>
            <person name="Slot J."/>
            <person name="Riley R."/>
            <person name="Boka B."/>
            <person name="Rigling D."/>
            <person name="Barry K."/>
            <person name="Lee J."/>
            <person name="Mihaltcheva S."/>
            <person name="LaButti K."/>
            <person name="Lipzen A."/>
            <person name="Waldron R."/>
            <person name="Moloney N.M."/>
            <person name="Sperisen C."/>
            <person name="Kredics L."/>
            <person name="Vagvoelgyi C."/>
            <person name="Patrignani A."/>
            <person name="Fitzpatrick D."/>
            <person name="Nagy I."/>
            <person name="Doyle S."/>
            <person name="Anderson J.B."/>
            <person name="Grigoriev I.V."/>
            <person name="Gueldener U."/>
            <person name="Muensterkoetter M."/>
            <person name="Nagy L.G."/>
        </authorList>
    </citation>
    <scope>NUCLEOTIDE SEQUENCE [LARGE SCALE GENOMIC DNA]</scope>
    <source>
        <strain evidence="4">Ar21-2</strain>
    </source>
</reference>
<dbReference type="InParanoid" id="A0A2H3CJR7"/>
<accession>A0A2H3CJR7</accession>
<proteinExistence type="predicted"/>
<keyword evidence="1" id="KW-0472">Membrane</keyword>
<dbReference type="Proteomes" id="UP000217790">
    <property type="component" value="Unassembled WGS sequence"/>
</dbReference>
<dbReference type="OrthoDB" id="2682806at2759"/>
<feature type="domain" description="CxC2-like cysteine cluster KDZ transposase-associated" evidence="2">
    <location>
        <begin position="40"/>
        <end position="133"/>
    </location>
</feature>
<evidence type="ECO:0000256" key="1">
    <source>
        <dbReference type="SAM" id="Phobius"/>
    </source>
</evidence>
<gene>
    <name evidence="3" type="ORF">ARMGADRAFT_1048466</name>
</gene>
<dbReference type="InterPro" id="IPR041457">
    <property type="entry name" value="CxC2_KDZ-assoc"/>
</dbReference>
<organism evidence="3 4">
    <name type="scientific">Armillaria gallica</name>
    <name type="common">Bulbous honey fungus</name>
    <name type="synonym">Armillaria bulbosa</name>
    <dbReference type="NCBI Taxonomy" id="47427"/>
    <lineage>
        <taxon>Eukaryota</taxon>
        <taxon>Fungi</taxon>
        <taxon>Dikarya</taxon>
        <taxon>Basidiomycota</taxon>
        <taxon>Agaricomycotina</taxon>
        <taxon>Agaricomycetes</taxon>
        <taxon>Agaricomycetidae</taxon>
        <taxon>Agaricales</taxon>
        <taxon>Marasmiineae</taxon>
        <taxon>Physalacriaceae</taxon>
        <taxon>Armillaria</taxon>
    </lineage>
</organism>
<protein>
    <recommendedName>
        <fullName evidence="2">CxC2-like cysteine cluster KDZ transposase-associated domain-containing protein</fullName>
    </recommendedName>
</protein>
<feature type="transmembrane region" description="Helical" evidence="1">
    <location>
        <begin position="294"/>
        <end position="321"/>
    </location>
</feature>